<dbReference type="GO" id="GO:0046872">
    <property type="term" value="F:metal ion binding"/>
    <property type="evidence" value="ECO:0007669"/>
    <property type="project" value="UniProtKB-KW"/>
</dbReference>
<organism evidence="8 9">
    <name type="scientific">Saprolegnia parasitica (strain CBS 223.65)</name>
    <dbReference type="NCBI Taxonomy" id="695850"/>
    <lineage>
        <taxon>Eukaryota</taxon>
        <taxon>Sar</taxon>
        <taxon>Stramenopiles</taxon>
        <taxon>Oomycota</taxon>
        <taxon>Saprolegniomycetes</taxon>
        <taxon>Saprolegniales</taxon>
        <taxon>Saprolegniaceae</taxon>
        <taxon>Saprolegnia</taxon>
    </lineage>
</organism>
<evidence type="ECO:0000256" key="3">
    <source>
        <dbReference type="ARBA" id="ARBA00022722"/>
    </source>
</evidence>
<dbReference type="GO" id="GO:0006364">
    <property type="term" value="P:rRNA processing"/>
    <property type="evidence" value="ECO:0007669"/>
    <property type="project" value="InterPro"/>
</dbReference>
<gene>
    <name evidence="8" type="ORF">SPRG_14474</name>
</gene>
<reference evidence="8 9" key="1">
    <citation type="journal article" date="2013" name="PLoS Genet.">
        <title>Distinctive expansion of potential virulence genes in the genome of the oomycete fish pathogen Saprolegnia parasitica.</title>
        <authorList>
            <person name="Jiang R.H."/>
            <person name="de Bruijn I."/>
            <person name="Haas B.J."/>
            <person name="Belmonte R."/>
            <person name="Lobach L."/>
            <person name="Christie J."/>
            <person name="van den Ackerveken G."/>
            <person name="Bottin A."/>
            <person name="Bulone V."/>
            <person name="Diaz-Moreno S.M."/>
            <person name="Dumas B."/>
            <person name="Fan L."/>
            <person name="Gaulin E."/>
            <person name="Govers F."/>
            <person name="Grenville-Briggs L.J."/>
            <person name="Horner N.R."/>
            <person name="Levin J.Z."/>
            <person name="Mammella M."/>
            <person name="Meijer H.J."/>
            <person name="Morris P."/>
            <person name="Nusbaum C."/>
            <person name="Oome S."/>
            <person name="Phillips A.J."/>
            <person name="van Rooyen D."/>
            <person name="Rzeszutek E."/>
            <person name="Saraiva M."/>
            <person name="Secombes C.J."/>
            <person name="Seidl M.F."/>
            <person name="Snel B."/>
            <person name="Stassen J.H."/>
            <person name="Sykes S."/>
            <person name="Tripathy S."/>
            <person name="van den Berg H."/>
            <person name="Vega-Arreguin J.C."/>
            <person name="Wawra S."/>
            <person name="Young S.K."/>
            <person name="Zeng Q."/>
            <person name="Dieguez-Uribeondo J."/>
            <person name="Russ C."/>
            <person name="Tyler B.M."/>
            <person name="van West P."/>
        </authorList>
    </citation>
    <scope>NUCLEOTIDE SEQUENCE [LARGE SCALE GENOMIC DNA]</scope>
    <source>
        <strain evidence="8 9">CBS 223.65</strain>
    </source>
</reference>
<evidence type="ECO:0000256" key="6">
    <source>
        <dbReference type="ARBA" id="ARBA00022801"/>
    </source>
</evidence>
<evidence type="ECO:0000313" key="8">
    <source>
        <dbReference type="EMBL" id="KDO20228.1"/>
    </source>
</evidence>
<evidence type="ECO:0008006" key="10">
    <source>
        <dbReference type="Google" id="ProtNLM"/>
    </source>
</evidence>
<accession>A0A067BPR4</accession>
<dbReference type="PANTHER" id="PTHR46986:SF1">
    <property type="entry name" value="ENDORIBONUCLEASE YBEY, CHLOROPLASTIC"/>
    <property type="match status" value="1"/>
</dbReference>
<keyword evidence="6" id="KW-0378">Hydrolase</keyword>
<dbReference type="OrthoDB" id="27226at2759"/>
<evidence type="ECO:0000256" key="2">
    <source>
        <dbReference type="ARBA" id="ARBA00010875"/>
    </source>
</evidence>
<dbReference type="RefSeq" id="XP_012209041.1">
    <property type="nucleotide sequence ID" value="XM_012353651.1"/>
</dbReference>
<keyword evidence="7" id="KW-0862">Zinc</keyword>
<name>A0A067BPR4_SAPPC</name>
<protein>
    <recommendedName>
        <fullName evidence="10">YbeY/UPF0054 family metalloprotein</fullName>
    </recommendedName>
</protein>
<evidence type="ECO:0000256" key="4">
    <source>
        <dbReference type="ARBA" id="ARBA00022723"/>
    </source>
</evidence>
<evidence type="ECO:0000313" key="9">
    <source>
        <dbReference type="Proteomes" id="UP000030745"/>
    </source>
</evidence>
<dbReference type="InterPro" id="IPR020549">
    <property type="entry name" value="YbeY_CS"/>
</dbReference>
<evidence type="ECO:0000256" key="7">
    <source>
        <dbReference type="ARBA" id="ARBA00022833"/>
    </source>
</evidence>
<comment type="cofactor">
    <cofactor evidence="1">
        <name>Zn(2+)</name>
        <dbReference type="ChEBI" id="CHEBI:29105"/>
    </cofactor>
</comment>
<dbReference type="OMA" id="GFTHNSE"/>
<dbReference type="Proteomes" id="UP000030745">
    <property type="component" value="Unassembled WGS sequence"/>
</dbReference>
<keyword evidence="9" id="KW-1185">Reference proteome</keyword>
<dbReference type="InterPro" id="IPR023091">
    <property type="entry name" value="MetalPrtase_cat_dom_sf_prd"/>
</dbReference>
<dbReference type="PROSITE" id="PS01306">
    <property type="entry name" value="UPF0054"/>
    <property type="match status" value="1"/>
</dbReference>
<sequence length="170" mass="19219">MVIVNAQLRRDFRGKLPLSTAKLNAQLNAMLRYLNGSSATPWDAGLLLTTNKHIQYLNRTARKKDKPTDILSFPNYKIAVPGVLPAVATDEDRYLGDMFIGIPYVQSFCKHHDTTLDDRLPVLVAHGLCHLIGYDHENDADYEVMQAREDDVLAHYREFLPPAFQDTAAH</sequence>
<evidence type="ECO:0000256" key="5">
    <source>
        <dbReference type="ARBA" id="ARBA00022759"/>
    </source>
</evidence>
<dbReference type="AlphaFoldDB" id="A0A067BPR4"/>
<dbReference type="NCBIfam" id="TIGR00043">
    <property type="entry name" value="rRNA maturation RNase YbeY"/>
    <property type="match status" value="1"/>
</dbReference>
<dbReference type="EMBL" id="KK583318">
    <property type="protein sequence ID" value="KDO20228.1"/>
    <property type="molecule type" value="Genomic_DNA"/>
</dbReference>
<dbReference type="STRING" id="695850.A0A067BPR4"/>
<dbReference type="PANTHER" id="PTHR46986">
    <property type="entry name" value="ENDORIBONUCLEASE YBEY, CHLOROPLASTIC"/>
    <property type="match status" value="1"/>
</dbReference>
<dbReference type="InterPro" id="IPR002036">
    <property type="entry name" value="YbeY"/>
</dbReference>
<proteinExistence type="inferred from homology"/>
<evidence type="ECO:0000256" key="1">
    <source>
        <dbReference type="ARBA" id="ARBA00001947"/>
    </source>
</evidence>
<dbReference type="Gene3D" id="3.40.390.30">
    <property type="entry name" value="Metalloproteases ('zincins'), catalytic domain"/>
    <property type="match status" value="1"/>
</dbReference>
<dbReference type="VEuPathDB" id="FungiDB:SPRG_14474"/>
<dbReference type="GO" id="GO:0004519">
    <property type="term" value="F:endonuclease activity"/>
    <property type="evidence" value="ECO:0007669"/>
    <property type="project" value="UniProtKB-KW"/>
</dbReference>
<dbReference type="KEGG" id="spar:SPRG_14474"/>
<keyword evidence="3" id="KW-0540">Nuclease</keyword>
<keyword evidence="4" id="KW-0479">Metal-binding</keyword>
<comment type="similarity">
    <text evidence="2">Belongs to the endoribonuclease YbeY family.</text>
</comment>
<dbReference type="SUPFAM" id="SSF55486">
    <property type="entry name" value="Metalloproteases ('zincins'), catalytic domain"/>
    <property type="match status" value="1"/>
</dbReference>
<dbReference type="Pfam" id="PF02130">
    <property type="entry name" value="YbeY"/>
    <property type="match status" value="1"/>
</dbReference>
<dbReference type="GeneID" id="24136276"/>
<keyword evidence="5" id="KW-0255">Endonuclease</keyword>
<dbReference type="HAMAP" id="MF_00009">
    <property type="entry name" value="Endoribonucl_YbeY"/>
    <property type="match status" value="1"/>
</dbReference>
<dbReference type="GO" id="GO:0004222">
    <property type="term" value="F:metalloendopeptidase activity"/>
    <property type="evidence" value="ECO:0007669"/>
    <property type="project" value="InterPro"/>
</dbReference>